<protein>
    <recommendedName>
        <fullName evidence="3">HicB-like antitoxin of toxin-antitoxin system domain-containing protein</fullName>
    </recommendedName>
</protein>
<proteinExistence type="predicted"/>
<dbReference type="Gene3D" id="3.30.160.250">
    <property type="match status" value="1"/>
</dbReference>
<comment type="caution">
    <text evidence="1">The sequence shown here is derived from an EMBL/GenBank/DDBJ whole genome shotgun (WGS) entry which is preliminary data.</text>
</comment>
<dbReference type="InterPro" id="IPR035069">
    <property type="entry name" value="TTHA1013/TTHA0281-like"/>
</dbReference>
<evidence type="ECO:0000313" key="2">
    <source>
        <dbReference type="Proteomes" id="UP000178606"/>
    </source>
</evidence>
<evidence type="ECO:0000313" key="1">
    <source>
        <dbReference type="EMBL" id="OGG57239.1"/>
    </source>
</evidence>
<dbReference type="Proteomes" id="UP000178606">
    <property type="component" value="Unassembled WGS sequence"/>
</dbReference>
<name>A0A1F6D731_HANXR</name>
<reference evidence="1 2" key="1">
    <citation type="journal article" date="2016" name="Nat. Commun.">
        <title>Thousands of microbial genomes shed light on interconnected biogeochemical processes in an aquifer system.</title>
        <authorList>
            <person name="Anantharaman K."/>
            <person name="Brown C.T."/>
            <person name="Hug L.A."/>
            <person name="Sharon I."/>
            <person name="Castelle C.J."/>
            <person name="Probst A.J."/>
            <person name="Thomas B.C."/>
            <person name="Singh A."/>
            <person name="Wilkins M.J."/>
            <person name="Karaoz U."/>
            <person name="Brodie E.L."/>
            <person name="Williams K.H."/>
            <person name="Hubbard S.S."/>
            <person name="Banfield J.F."/>
        </authorList>
    </citation>
    <scope>NUCLEOTIDE SEQUENCE [LARGE SCALE GENOMIC DNA]</scope>
    <source>
        <strain evidence="2">RIFCSPLOWO2_12_FULL_64_10</strain>
    </source>
</reference>
<dbReference type="AlphaFoldDB" id="A0A1F6D731"/>
<dbReference type="SUPFAM" id="SSF143100">
    <property type="entry name" value="TTHA1013/TTHA0281-like"/>
    <property type="match status" value="1"/>
</dbReference>
<dbReference type="EMBL" id="MFKF01000006">
    <property type="protein sequence ID" value="OGG57239.1"/>
    <property type="molecule type" value="Genomic_DNA"/>
</dbReference>
<gene>
    <name evidence="1" type="ORF">A3F84_13225</name>
</gene>
<evidence type="ECO:0008006" key="3">
    <source>
        <dbReference type="Google" id="ProtNLM"/>
    </source>
</evidence>
<sequence>MKMTIETEQEEDGRWIAEVPELSGAMVYGQTREDAIAKVQALALRILADRIEHGEHVPAVVENFLVTV</sequence>
<accession>A0A1F6D731</accession>
<organism evidence="1 2">
    <name type="scientific">Handelsmanbacteria sp. (strain RIFCSPLOWO2_12_FULL_64_10)</name>
    <dbReference type="NCBI Taxonomy" id="1817868"/>
    <lineage>
        <taxon>Bacteria</taxon>
        <taxon>Candidatus Handelsmaniibacteriota</taxon>
    </lineage>
</organism>